<reference evidence="3 4" key="1">
    <citation type="submission" date="2019-02" db="EMBL/GenBank/DDBJ databases">
        <title>Deep-cultivation of Planctomycetes and their phenomic and genomic characterization uncovers novel biology.</title>
        <authorList>
            <person name="Wiegand S."/>
            <person name="Jogler M."/>
            <person name="Boedeker C."/>
            <person name="Pinto D."/>
            <person name="Vollmers J."/>
            <person name="Rivas-Marin E."/>
            <person name="Kohn T."/>
            <person name="Peeters S.H."/>
            <person name="Heuer A."/>
            <person name="Rast P."/>
            <person name="Oberbeckmann S."/>
            <person name="Bunk B."/>
            <person name="Jeske O."/>
            <person name="Meyerdierks A."/>
            <person name="Storesund J.E."/>
            <person name="Kallscheuer N."/>
            <person name="Luecker S."/>
            <person name="Lage O.M."/>
            <person name="Pohl T."/>
            <person name="Merkel B.J."/>
            <person name="Hornburger P."/>
            <person name="Mueller R.-W."/>
            <person name="Bruemmer F."/>
            <person name="Labrenz M."/>
            <person name="Spormann A.M."/>
            <person name="Op den Camp H."/>
            <person name="Overmann J."/>
            <person name="Amann R."/>
            <person name="Jetten M.S.M."/>
            <person name="Mascher T."/>
            <person name="Medema M.H."/>
            <person name="Devos D.P."/>
            <person name="Kaster A.-K."/>
            <person name="Ovreas L."/>
            <person name="Rohde M."/>
            <person name="Galperin M.Y."/>
            <person name="Jogler C."/>
        </authorList>
    </citation>
    <scope>NUCLEOTIDE SEQUENCE [LARGE SCALE GENOMIC DNA]</scope>
    <source>
        <strain evidence="3 4">Pla85_3_4</strain>
    </source>
</reference>
<evidence type="ECO:0000259" key="2">
    <source>
        <dbReference type="Pfam" id="PF03807"/>
    </source>
</evidence>
<proteinExistence type="predicted"/>
<dbReference type="InterPro" id="IPR028939">
    <property type="entry name" value="P5C_Rdtase_cat_N"/>
</dbReference>
<evidence type="ECO:0000313" key="3">
    <source>
        <dbReference type="EMBL" id="QDU96505.1"/>
    </source>
</evidence>
<dbReference type="PANTHER" id="PTHR14239">
    <property type="entry name" value="DUDULIN-RELATED"/>
    <property type="match status" value="1"/>
</dbReference>
<dbReference type="KEGG" id="lcre:Pla8534_43260"/>
<dbReference type="Gene3D" id="3.40.50.720">
    <property type="entry name" value="NAD(P)-binding Rossmann-like Domain"/>
    <property type="match status" value="1"/>
</dbReference>
<dbReference type="InterPro" id="IPR036291">
    <property type="entry name" value="NAD(P)-bd_dom_sf"/>
</dbReference>
<dbReference type="InterPro" id="IPR051267">
    <property type="entry name" value="STEAP_metalloreductase"/>
</dbReference>
<dbReference type="RefSeq" id="WP_145055129.1">
    <property type="nucleotide sequence ID" value="NZ_CP036433.1"/>
</dbReference>
<name>A0A518DXE4_9BACT</name>
<dbReference type="EMBL" id="CP036433">
    <property type="protein sequence ID" value="QDU96505.1"/>
    <property type="molecule type" value="Genomic_DNA"/>
</dbReference>
<dbReference type="SUPFAM" id="SSF51735">
    <property type="entry name" value="NAD(P)-binding Rossmann-fold domains"/>
    <property type="match status" value="1"/>
</dbReference>
<sequence length="210" mass="22163">MKIGVLGTGHVGGTLGARWAQNGHDVLFGSRDPQSEKAARLMETAGESARIGSVAEAASHGDVVLLASPWSTIQETIEAAGDLSGKVVIDCINPINATFTGLDLGHTESGAEKIAEWAPGAKVVKAFNTVSAATMKDADYGEHQAAVFFCGDDEGAKETVRQLAEELGLDPVDSGELAMARYLEPFAMLYIKVAIGQKWGGNFAFKVLRR</sequence>
<gene>
    <name evidence="3" type="ORF">Pla8534_43260</name>
</gene>
<dbReference type="Proteomes" id="UP000317648">
    <property type="component" value="Chromosome"/>
</dbReference>
<keyword evidence="1" id="KW-0560">Oxidoreductase</keyword>
<keyword evidence="4" id="KW-1185">Reference proteome</keyword>
<evidence type="ECO:0000256" key="1">
    <source>
        <dbReference type="ARBA" id="ARBA00023002"/>
    </source>
</evidence>
<dbReference type="GO" id="GO:0016491">
    <property type="term" value="F:oxidoreductase activity"/>
    <property type="evidence" value="ECO:0007669"/>
    <property type="project" value="UniProtKB-KW"/>
</dbReference>
<accession>A0A518DXE4</accession>
<dbReference type="OrthoDB" id="9786864at2"/>
<protein>
    <submittedName>
        <fullName evidence="3">2-dehydropantoate 2-reductase</fullName>
    </submittedName>
</protein>
<evidence type="ECO:0000313" key="4">
    <source>
        <dbReference type="Proteomes" id="UP000317648"/>
    </source>
</evidence>
<dbReference type="PANTHER" id="PTHR14239:SF10">
    <property type="entry name" value="REDUCTASE"/>
    <property type="match status" value="1"/>
</dbReference>
<dbReference type="Pfam" id="PF03807">
    <property type="entry name" value="F420_oxidored"/>
    <property type="match status" value="1"/>
</dbReference>
<dbReference type="AlphaFoldDB" id="A0A518DXE4"/>
<feature type="domain" description="Pyrroline-5-carboxylate reductase catalytic N-terminal" evidence="2">
    <location>
        <begin position="2"/>
        <end position="94"/>
    </location>
</feature>
<organism evidence="3 4">
    <name type="scientific">Lignipirellula cremea</name>
    <dbReference type="NCBI Taxonomy" id="2528010"/>
    <lineage>
        <taxon>Bacteria</taxon>
        <taxon>Pseudomonadati</taxon>
        <taxon>Planctomycetota</taxon>
        <taxon>Planctomycetia</taxon>
        <taxon>Pirellulales</taxon>
        <taxon>Pirellulaceae</taxon>
        <taxon>Lignipirellula</taxon>
    </lineage>
</organism>